<keyword evidence="1" id="KW-0805">Transcription regulation</keyword>
<dbReference type="Proteomes" id="UP001218788">
    <property type="component" value="Unassembled WGS sequence"/>
</dbReference>
<accession>A0ABT5L3A6</accession>
<dbReference type="InterPro" id="IPR018060">
    <property type="entry name" value="HTH_AraC"/>
</dbReference>
<evidence type="ECO:0000256" key="1">
    <source>
        <dbReference type="ARBA" id="ARBA00023015"/>
    </source>
</evidence>
<dbReference type="InterPro" id="IPR020449">
    <property type="entry name" value="Tscrpt_reg_AraC-type_HTH"/>
</dbReference>
<dbReference type="PANTHER" id="PTHR43280:SF19">
    <property type="entry name" value="4-HYDROXYPHENYLACETATE CATABOLISM PROTEIN"/>
    <property type="match status" value="1"/>
</dbReference>
<evidence type="ECO:0000313" key="6">
    <source>
        <dbReference type="EMBL" id="MDC8830258.1"/>
    </source>
</evidence>
<keyword evidence="7" id="KW-1185">Reference proteome</keyword>
<evidence type="ECO:0000256" key="2">
    <source>
        <dbReference type="ARBA" id="ARBA00023125"/>
    </source>
</evidence>
<organism evidence="6 7">
    <name type="scientific">Alteromonas gilva</name>
    <dbReference type="NCBI Taxonomy" id="2987522"/>
    <lineage>
        <taxon>Bacteria</taxon>
        <taxon>Pseudomonadati</taxon>
        <taxon>Pseudomonadota</taxon>
        <taxon>Gammaproteobacteria</taxon>
        <taxon>Alteromonadales</taxon>
        <taxon>Alteromonadaceae</taxon>
        <taxon>Alteromonas/Salinimonas group</taxon>
        <taxon>Alteromonas</taxon>
    </lineage>
</organism>
<dbReference type="SUPFAM" id="SSF46689">
    <property type="entry name" value="Homeodomain-like"/>
    <property type="match status" value="1"/>
</dbReference>
<dbReference type="SMART" id="SM00342">
    <property type="entry name" value="HTH_ARAC"/>
    <property type="match status" value="1"/>
</dbReference>
<sequence length="302" mass="34938">MTGYKTGEWIPNINIGKDYDRRFIDASIHYDSLTSLASFFGRDMSVHRHAQHLQIHFIDSGDTHFHIDDKIFRVSGPSLFLTPPAIPHSFCTQKDVSGHVLTIHQSLVWQLFSQSLSQQQDIGLSQGICLSQSAIAAEQDHLWQKLTRVWSDIADEWQVDMPERAAALQSHVSLMLIYIIRLNHERISSMPISNDDIRVYKRFSSEVETHYKTAMKVPDYASKIGVSESRLTQICQRVSHSSPKQNVRQRRLQEIKRLLTFTQLSITEIAFEMGFSNPAYFTRFFKKEMHMTPLEFRKHASQ</sequence>
<feature type="domain" description="HTH araC/xylS-type" evidence="5">
    <location>
        <begin position="201"/>
        <end position="299"/>
    </location>
</feature>
<dbReference type="Gene3D" id="1.10.10.60">
    <property type="entry name" value="Homeodomain-like"/>
    <property type="match status" value="1"/>
</dbReference>
<dbReference type="InterPro" id="IPR014710">
    <property type="entry name" value="RmlC-like_jellyroll"/>
</dbReference>
<dbReference type="Gene3D" id="2.60.120.10">
    <property type="entry name" value="Jelly Rolls"/>
    <property type="match status" value="1"/>
</dbReference>
<dbReference type="InterPro" id="IPR011051">
    <property type="entry name" value="RmlC_Cupin_sf"/>
</dbReference>
<comment type="caution">
    <text evidence="6">The sequence shown here is derived from an EMBL/GenBank/DDBJ whole genome shotgun (WGS) entry which is preliminary data.</text>
</comment>
<evidence type="ECO:0000256" key="3">
    <source>
        <dbReference type="ARBA" id="ARBA00023159"/>
    </source>
</evidence>
<keyword evidence="3" id="KW-0010">Activator</keyword>
<protein>
    <submittedName>
        <fullName evidence="6">4-hydroxyphenylacetate catabolism regulatory protein HpaA</fullName>
    </submittedName>
</protein>
<dbReference type="NCBIfam" id="TIGR02297">
    <property type="entry name" value="HpaA"/>
    <property type="match status" value="1"/>
</dbReference>
<dbReference type="PROSITE" id="PS01124">
    <property type="entry name" value="HTH_ARAC_FAMILY_2"/>
    <property type="match status" value="1"/>
</dbReference>
<dbReference type="InterPro" id="IPR011983">
    <property type="entry name" value="HpaA_TReg"/>
</dbReference>
<proteinExistence type="predicted"/>
<name>A0ABT5L3A6_9ALTE</name>
<reference evidence="6 7" key="1">
    <citation type="submission" date="2022-10" db="EMBL/GenBank/DDBJ databases">
        <title>Alteromonas sp. chi3 Genome sequencing.</title>
        <authorList>
            <person name="Park S."/>
        </authorList>
    </citation>
    <scope>NUCLEOTIDE SEQUENCE [LARGE SCALE GENOMIC DNA]</scope>
    <source>
        <strain evidence="7">chi3</strain>
    </source>
</reference>
<dbReference type="InterPro" id="IPR009057">
    <property type="entry name" value="Homeodomain-like_sf"/>
</dbReference>
<evidence type="ECO:0000256" key="4">
    <source>
        <dbReference type="ARBA" id="ARBA00023163"/>
    </source>
</evidence>
<dbReference type="EMBL" id="JAQQXP010000001">
    <property type="protein sequence ID" value="MDC8830258.1"/>
    <property type="molecule type" value="Genomic_DNA"/>
</dbReference>
<dbReference type="RefSeq" id="WP_273639016.1">
    <property type="nucleotide sequence ID" value="NZ_JAQQXP010000001.1"/>
</dbReference>
<dbReference type="InterPro" id="IPR003313">
    <property type="entry name" value="AraC-bd"/>
</dbReference>
<dbReference type="PRINTS" id="PR00032">
    <property type="entry name" value="HTHARAC"/>
</dbReference>
<gene>
    <name evidence="6" type="primary">hpaA</name>
    <name evidence="6" type="ORF">OIK42_05720</name>
</gene>
<dbReference type="PANTHER" id="PTHR43280">
    <property type="entry name" value="ARAC-FAMILY TRANSCRIPTIONAL REGULATOR"/>
    <property type="match status" value="1"/>
</dbReference>
<dbReference type="Pfam" id="PF12833">
    <property type="entry name" value="HTH_18"/>
    <property type="match status" value="1"/>
</dbReference>
<evidence type="ECO:0000313" key="7">
    <source>
        <dbReference type="Proteomes" id="UP001218788"/>
    </source>
</evidence>
<keyword evidence="4" id="KW-0804">Transcription</keyword>
<dbReference type="Pfam" id="PF02311">
    <property type="entry name" value="AraC_binding"/>
    <property type="match status" value="1"/>
</dbReference>
<evidence type="ECO:0000259" key="5">
    <source>
        <dbReference type="PROSITE" id="PS01124"/>
    </source>
</evidence>
<dbReference type="SUPFAM" id="SSF51182">
    <property type="entry name" value="RmlC-like cupins"/>
    <property type="match status" value="1"/>
</dbReference>
<keyword evidence="2" id="KW-0238">DNA-binding</keyword>